<comment type="caution">
    <text evidence="2">The sequence shown here is derived from an EMBL/GenBank/DDBJ whole genome shotgun (WGS) entry which is preliminary data.</text>
</comment>
<protein>
    <submittedName>
        <fullName evidence="2">Uncharacterized protein</fullName>
    </submittedName>
</protein>
<proteinExistence type="predicted"/>
<keyword evidence="3" id="KW-1185">Reference proteome</keyword>
<organism evidence="2 3">
    <name type="scientific">Periplaneta americana</name>
    <name type="common">American cockroach</name>
    <name type="synonym">Blatta americana</name>
    <dbReference type="NCBI Taxonomy" id="6978"/>
    <lineage>
        <taxon>Eukaryota</taxon>
        <taxon>Metazoa</taxon>
        <taxon>Ecdysozoa</taxon>
        <taxon>Arthropoda</taxon>
        <taxon>Hexapoda</taxon>
        <taxon>Insecta</taxon>
        <taxon>Pterygota</taxon>
        <taxon>Neoptera</taxon>
        <taxon>Polyneoptera</taxon>
        <taxon>Dictyoptera</taxon>
        <taxon>Blattodea</taxon>
        <taxon>Blattoidea</taxon>
        <taxon>Blattidae</taxon>
        <taxon>Blattinae</taxon>
        <taxon>Periplaneta</taxon>
    </lineage>
</organism>
<dbReference type="Proteomes" id="UP001148838">
    <property type="component" value="Unassembled WGS sequence"/>
</dbReference>
<evidence type="ECO:0000313" key="2">
    <source>
        <dbReference type="EMBL" id="KAJ4425919.1"/>
    </source>
</evidence>
<gene>
    <name evidence="2" type="ORF">ANN_27545</name>
</gene>
<feature type="region of interest" description="Disordered" evidence="1">
    <location>
        <begin position="41"/>
        <end position="139"/>
    </location>
</feature>
<evidence type="ECO:0000256" key="1">
    <source>
        <dbReference type="SAM" id="MobiDB-lite"/>
    </source>
</evidence>
<accession>A0ABQ8RW30</accession>
<name>A0ABQ8RW30_PERAM</name>
<dbReference type="EMBL" id="JAJSOF020000041">
    <property type="protein sequence ID" value="KAJ4425919.1"/>
    <property type="molecule type" value="Genomic_DNA"/>
</dbReference>
<evidence type="ECO:0000313" key="3">
    <source>
        <dbReference type="Proteomes" id="UP001148838"/>
    </source>
</evidence>
<sequence length="262" mass="29507">MLRSVKDKRGKEAIEIHKHPNNFNRKEEGLKLNNCWHPVLKRTKPVHSDGTTDENRNPASAARHDIGTQQPAQGHRILASADRRNNCAPRPAQGHRDRAGASRRDQSTPRPVQGHDLTGADRRDNGTPSLAAINKDEQPVRSSVATVVMDVIKIESEIDPLALERSNNTDVVEQNSLSQEGNSLDLHMTKIKTECMDHSYDLKSEVTFEETSVPFDFAIVKSEIKVSRGYDCCYHAVYSNNLYSFVNFLRQIFLVEAVMLNH</sequence>
<reference evidence="2 3" key="1">
    <citation type="journal article" date="2022" name="Allergy">
        <title>Genome assembly and annotation of Periplaneta americana reveal a comprehensive cockroach allergen profile.</title>
        <authorList>
            <person name="Wang L."/>
            <person name="Xiong Q."/>
            <person name="Saelim N."/>
            <person name="Wang L."/>
            <person name="Nong W."/>
            <person name="Wan A.T."/>
            <person name="Shi M."/>
            <person name="Liu X."/>
            <person name="Cao Q."/>
            <person name="Hui J.H.L."/>
            <person name="Sookrung N."/>
            <person name="Leung T.F."/>
            <person name="Tungtrongchitr A."/>
            <person name="Tsui S.K.W."/>
        </authorList>
    </citation>
    <scope>NUCLEOTIDE SEQUENCE [LARGE SCALE GENOMIC DNA]</scope>
    <source>
        <strain evidence="2">PWHHKU_190912</strain>
    </source>
</reference>
<feature type="compositionally biased region" description="Basic and acidic residues" evidence="1">
    <location>
        <begin position="94"/>
        <end position="107"/>
    </location>
</feature>
<feature type="region of interest" description="Disordered" evidence="1">
    <location>
        <begin position="1"/>
        <end position="20"/>
    </location>
</feature>